<gene>
    <name evidence="2" type="ORF">AFUS01_LOCUS23081</name>
</gene>
<dbReference type="Proteomes" id="UP000708208">
    <property type="component" value="Unassembled WGS sequence"/>
</dbReference>
<feature type="signal peptide" evidence="1">
    <location>
        <begin position="1"/>
        <end position="23"/>
    </location>
</feature>
<protein>
    <submittedName>
        <fullName evidence="2">Uncharacterized protein</fullName>
    </submittedName>
</protein>
<name>A0A8J2P7F8_9HEXA</name>
<reference evidence="2" key="1">
    <citation type="submission" date="2021-06" db="EMBL/GenBank/DDBJ databases">
        <authorList>
            <person name="Hodson N. C."/>
            <person name="Mongue J. A."/>
            <person name="Jaron S. K."/>
        </authorList>
    </citation>
    <scope>NUCLEOTIDE SEQUENCE</scope>
</reference>
<sequence>MRDFGTNLLACLVVLGLIAVGNAMANSQPEDRGNNLAEVTADSSPLSYRENLSQDLVHPRLKRAEGCIYAVNCGYLDRKNCIMSGDNCCFWSIDKRMCLKA</sequence>
<feature type="chain" id="PRO_5035169539" evidence="1">
    <location>
        <begin position="24"/>
        <end position="101"/>
    </location>
</feature>
<evidence type="ECO:0000313" key="2">
    <source>
        <dbReference type="EMBL" id="CAG7734705.1"/>
    </source>
</evidence>
<comment type="caution">
    <text evidence="2">The sequence shown here is derived from an EMBL/GenBank/DDBJ whole genome shotgun (WGS) entry which is preliminary data.</text>
</comment>
<keyword evidence="1" id="KW-0732">Signal</keyword>
<dbReference type="AlphaFoldDB" id="A0A8J2P7F8"/>
<proteinExistence type="predicted"/>
<organism evidence="2 3">
    <name type="scientific">Allacma fusca</name>
    <dbReference type="NCBI Taxonomy" id="39272"/>
    <lineage>
        <taxon>Eukaryota</taxon>
        <taxon>Metazoa</taxon>
        <taxon>Ecdysozoa</taxon>
        <taxon>Arthropoda</taxon>
        <taxon>Hexapoda</taxon>
        <taxon>Collembola</taxon>
        <taxon>Symphypleona</taxon>
        <taxon>Sminthuridae</taxon>
        <taxon>Allacma</taxon>
    </lineage>
</organism>
<keyword evidence="3" id="KW-1185">Reference proteome</keyword>
<evidence type="ECO:0000313" key="3">
    <source>
        <dbReference type="Proteomes" id="UP000708208"/>
    </source>
</evidence>
<evidence type="ECO:0000256" key="1">
    <source>
        <dbReference type="SAM" id="SignalP"/>
    </source>
</evidence>
<dbReference type="EMBL" id="CAJVCH010274942">
    <property type="protein sequence ID" value="CAG7734705.1"/>
    <property type="molecule type" value="Genomic_DNA"/>
</dbReference>
<accession>A0A8J2P7F8</accession>